<dbReference type="InterPro" id="IPR026444">
    <property type="entry name" value="Secre_tail"/>
</dbReference>
<keyword evidence="11" id="KW-1185">Reference proteome</keyword>
<evidence type="ECO:0000259" key="9">
    <source>
        <dbReference type="Pfam" id="PF18962"/>
    </source>
</evidence>
<protein>
    <submittedName>
        <fullName evidence="10">T9SS type A sorting domain-containing protein</fullName>
    </submittedName>
</protein>
<evidence type="ECO:0000256" key="4">
    <source>
        <dbReference type="ARBA" id="ARBA00022801"/>
    </source>
</evidence>
<dbReference type="EMBL" id="SRLH01000004">
    <property type="protein sequence ID" value="TGD57957.1"/>
    <property type="molecule type" value="Genomic_DNA"/>
</dbReference>
<evidence type="ECO:0000313" key="10">
    <source>
        <dbReference type="EMBL" id="TGD57957.1"/>
    </source>
</evidence>
<evidence type="ECO:0000256" key="7">
    <source>
        <dbReference type="SAM" id="SignalP"/>
    </source>
</evidence>
<feature type="domain" description="Peptidase S8/S53" evidence="8">
    <location>
        <begin position="193"/>
        <end position="443"/>
    </location>
</feature>
<sequence>MDKKLLSCILLFFFSIMGQAQNKIEGSQPSLADTGHELYVAFSEEVHFDGPNYKETLLGSIPEMKVIEQEFHLQCEKGIAISDEQLNFMESEAVRISKNSQSVRKLRNILKVTIDNPTNERLQVLSAKLEKLPQVRYCSLMSTMPVPPPADITPTTTNYEPNQTYLQANPGVNMSYAWGLGLTGSGIRIRDVEYGFNKNHEDLADVNASIAAGMTVSSSASVDYTEHGTAVLGIVYADKGTYGISGMAYGAQEMVQFPEWQEIGYNRVNAVAQAVAHSIAGDVIIYEMQTGGQNSNYVPAEFNAAVWDLTKAATDAGIIIVAAAGNGNENLDGAYYTAYRNRGDSGAIIVGAGSASLSHQKLSYSTYGSRVDVQGWGTNVRATGYGDYSIFGGDFNQQYTNFSGTSSATPIVASCAVVLQSYYHGLSGNYLTSIQMRDLLKLTGIPQGTGGNIGPLPNMQAAIQHINALLSTPENARVVFTVFPNPVKDRIAITIEEEVTATAKMEISNSLGQIVYTTPIISGKNEVSLANFQNGLYFVKITNNGKTSVRKIVKQ</sequence>
<dbReference type="PRINTS" id="PR00723">
    <property type="entry name" value="SUBTILISIN"/>
</dbReference>
<comment type="caution">
    <text evidence="10">The sequence shown here is derived from an EMBL/GenBank/DDBJ whole genome shotgun (WGS) entry which is preliminary data.</text>
</comment>
<dbReference type="Pfam" id="PF18962">
    <property type="entry name" value="Por_Secre_tail"/>
    <property type="match status" value="1"/>
</dbReference>
<dbReference type="InterPro" id="IPR015500">
    <property type="entry name" value="Peptidase_S8_subtilisin-rel"/>
</dbReference>
<evidence type="ECO:0000256" key="3">
    <source>
        <dbReference type="ARBA" id="ARBA00022729"/>
    </source>
</evidence>
<dbReference type="GO" id="GO:0006508">
    <property type="term" value="P:proteolysis"/>
    <property type="evidence" value="ECO:0007669"/>
    <property type="project" value="UniProtKB-KW"/>
</dbReference>
<dbReference type="PANTHER" id="PTHR43806:SF11">
    <property type="entry name" value="CEREVISIN-RELATED"/>
    <property type="match status" value="1"/>
</dbReference>
<evidence type="ECO:0000256" key="5">
    <source>
        <dbReference type="ARBA" id="ARBA00022825"/>
    </source>
</evidence>
<comment type="similarity">
    <text evidence="1 6">Belongs to the peptidase S8 family.</text>
</comment>
<organism evidence="10 11">
    <name type="scientific">Flavobacterium humi</name>
    <dbReference type="NCBI Taxonomy" id="2562683"/>
    <lineage>
        <taxon>Bacteria</taxon>
        <taxon>Pseudomonadati</taxon>
        <taxon>Bacteroidota</taxon>
        <taxon>Flavobacteriia</taxon>
        <taxon>Flavobacteriales</taxon>
        <taxon>Flavobacteriaceae</taxon>
        <taxon>Flavobacterium</taxon>
    </lineage>
</organism>
<dbReference type="InterPro" id="IPR050131">
    <property type="entry name" value="Peptidase_S8_subtilisin-like"/>
</dbReference>
<dbReference type="GO" id="GO:0004252">
    <property type="term" value="F:serine-type endopeptidase activity"/>
    <property type="evidence" value="ECO:0007669"/>
    <property type="project" value="InterPro"/>
</dbReference>
<name>A0A4Z0L6C6_9FLAO</name>
<evidence type="ECO:0000256" key="2">
    <source>
        <dbReference type="ARBA" id="ARBA00022670"/>
    </source>
</evidence>
<dbReference type="InterPro" id="IPR000209">
    <property type="entry name" value="Peptidase_S8/S53_dom"/>
</dbReference>
<keyword evidence="4" id="KW-0378">Hydrolase</keyword>
<gene>
    <name evidence="10" type="ORF">E4635_08065</name>
</gene>
<evidence type="ECO:0000313" key="11">
    <source>
        <dbReference type="Proteomes" id="UP000297407"/>
    </source>
</evidence>
<dbReference type="Proteomes" id="UP000297407">
    <property type="component" value="Unassembled WGS sequence"/>
</dbReference>
<comment type="caution">
    <text evidence="6">Lacks conserved residue(s) required for the propagation of feature annotation.</text>
</comment>
<dbReference type="InterPro" id="IPR036852">
    <property type="entry name" value="Peptidase_S8/S53_dom_sf"/>
</dbReference>
<evidence type="ECO:0000256" key="1">
    <source>
        <dbReference type="ARBA" id="ARBA00011073"/>
    </source>
</evidence>
<evidence type="ECO:0000259" key="8">
    <source>
        <dbReference type="Pfam" id="PF00082"/>
    </source>
</evidence>
<accession>A0A4Z0L6C6</accession>
<keyword evidence="2" id="KW-0645">Protease</keyword>
<dbReference type="NCBIfam" id="TIGR04183">
    <property type="entry name" value="Por_Secre_tail"/>
    <property type="match status" value="1"/>
</dbReference>
<feature type="signal peptide" evidence="7">
    <location>
        <begin position="1"/>
        <end position="20"/>
    </location>
</feature>
<dbReference type="Pfam" id="PF00082">
    <property type="entry name" value="Peptidase_S8"/>
    <property type="match status" value="1"/>
</dbReference>
<dbReference type="PANTHER" id="PTHR43806">
    <property type="entry name" value="PEPTIDASE S8"/>
    <property type="match status" value="1"/>
</dbReference>
<keyword evidence="5" id="KW-0720">Serine protease</keyword>
<keyword evidence="3 7" id="KW-0732">Signal</keyword>
<dbReference type="PROSITE" id="PS51892">
    <property type="entry name" value="SUBTILASE"/>
    <property type="match status" value="1"/>
</dbReference>
<dbReference type="OrthoDB" id="9798386at2"/>
<feature type="chain" id="PRO_5021428191" evidence="7">
    <location>
        <begin position="21"/>
        <end position="555"/>
    </location>
</feature>
<dbReference type="SUPFAM" id="SSF52743">
    <property type="entry name" value="Subtilisin-like"/>
    <property type="match status" value="1"/>
</dbReference>
<feature type="domain" description="Secretion system C-terminal sorting" evidence="9">
    <location>
        <begin position="482"/>
        <end position="553"/>
    </location>
</feature>
<evidence type="ECO:0000256" key="6">
    <source>
        <dbReference type="PROSITE-ProRule" id="PRU01240"/>
    </source>
</evidence>
<dbReference type="AlphaFoldDB" id="A0A4Z0L6C6"/>
<dbReference type="RefSeq" id="WP_135526129.1">
    <property type="nucleotide sequence ID" value="NZ_SRLH01000004.1"/>
</dbReference>
<proteinExistence type="inferred from homology"/>
<reference evidence="10 11" key="1">
    <citation type="submission" date="2019-04" db="EMBL/GenBank/DDBJ databases">
        <title>Flavobacterium sp. strain DS2-A Genome sequencing and assembly.</title>
        <authorList>
            <person name="Kim I."/>
        </authorList>
    </citation>
    <scope>NUCLEOTIDE SEQUENCE [LARGE SCALE GENOMIC DNA]</scope>
    <source>
        <strain evidence="10 11">DS2-A</strain>
    </source>
</reference>
<dbReference type="Gene3D" id="3.40.50.200">
    <property type="entry name" value="Peptidase S8/S53 domain"/>
    <property type="match status" value="1"/>
</dbReference>